<gene>
    <name evidence="9" type="ORF">B0J13DRAFT_566463</name>
</gene>
<keyword evidence="4 9" id="KW-0418">Kinase</keyword>
<evidence type="ECO:0000256" key="1">
    <source>
        <dbReference type="ARBA" id="ARBA00022527"/>
    </source>
</evidence>
<dbReference type="GO" id="GO:0005524">
    <property type="term" value="F:ATP binding"/>
    <property type="evidence" value="ECO:0007669"/>
    <property type="project" value="UniProtKB-KW"/>
</dbReference>
<keyword evidence="1" id="KW-0723">Serine/threonine-protein kinase</keyword>
<feature type="repeat" description="ANK" evidence="6">
    <location>
        <begin position="694"/>
        <end position="726"/>
    </location>
</feature>
<dbReference type="PROSITE" id="PS51285">
    <property type="entry name" value="AGC_KINASE_CTER"/>
    <property type="match status" value="1"/>
</dbReference>
<dbReference type="OrthoDB" id="1278353at2759"/>
<dbReference type="InterPro" id="IPR000719">
    <property type="entry name" value="Prot_kinase_dom"/>
</dbReference>
<proteinExistence type="predicted"/>
<keyword evidence="3" id="KW-0547">Nucleotide-binding</keyword>
<evidence type="ECO:0000256" key="5">
    <source>
        <dbReference type="ARBA" id="ARBA00022840"/>
    </source>
</evidence>
<reference evidence="9" key="1">
    <citation type="journal article" date="2021" name="Nat. Commun.">
        <title>Genetic determinants of endophytism in the Arabidopsis root mycobiome.</title>
        <authorList>
            <person name="Mesny F."/>
            <person name="Miyauchi S."/>
            <person name="Thiergart T."/>
            <person name="Pickel B."/>
            <person name="Atanasova L."/>
            <person name="Karlsson M."/>
            <person name="Huettel B."/>
            <person name="Barry K.W."/>
            <person name="Haridas S."/>
            <person name="Chen C."/>
            <person name="Bauer D."/>
            <person name="Andreopoulos W."/>
            <person name="Pangilinan J."/>
            <person name="LaButti K."/>
            <person name="Riley R."/>
            <person name="Lipzen A."/>
            <person name="Clum A."/>
            <person name="Drula E."/>
            <person name="Henrissat B."/>
            <person name="Kohler A."/>
            <person name="Grigoriev I.V."/>
            <person name="Martin F.M."/>
            <person name="Hacquard S."/>
        </authorList>
    </citation>
    <scope>NUCLEOTIDE SEQUENCE</scope>
    <source>
        <strain evidence="9">MPI-CAGE-AT-0021</strain>
    </source>
</reference>
<evidence type="ECO:0000256" key="6">
    <source>
        <dbReference type="PROSITE-ProRule" id="PRU00023"/>
    </source>
</evidence>
<dbReference type="InterPro" id="IPR036770">
    <property type="entry name" value="Ankyrin_rpt-contain_sf"/>
</dbReference>
<dbReference type="PANTHER" id="PTHR24351">
    <property type="entry name" value="RIBOSOMAL PROTEIN S6 KINASE"/>
    <property type="match status" value="1"/>
</dbReference>
<dbReference type="Gene3D" id="1.25.40.20">
    <property type="entry name" value="Ankyrin repeat-containing domain"/>
    <property type="match status" value="1"/>
</dbReference>
<feature type="domain" description="AGC-kinase C-terminal" evidence="8">
    <location>
        <begin position="409"/>
        <end position="461"/>
    </location>
</feature>
<dbReference type="InterPro" id="IPR035892">
    <property type="entry name" value="C2_domain_sf"/>
</dbReference>
<dbReference type="GO" id="GO:0004674">
    <property type="term" value="F:protein serine/threonine kinase activity"/>
    <property type="evidence" value="ECO:0007669"/>
    <property type="project" value="UniProtKB-KW"/>
</dbReference>
<dbReference type="Gene3D" id="3.30.200.20">
    <property type="entry name" value="Phosphorylase Kinase, domain 1"/>
    <property type="match status" value="1"/>
</dbReference>
<dbReference type="Pfam" id="PF00023">
    <property type="entry name" value="Ank"/>
    <property type="match status" value="1"/>
</dbReference>
<dbReference type="AlphaFoldDB" id="A0A9P9DQB2"/>
<evidence type="ECO:0000313" key="9">
    <source>
        <dbReference type="EMBL" id="KAH7123351.1"/>
    </source>
</evidence>
<dbReference type="PROSITE" id="PS50088">
    <property type="entry name" value="ANK_REPEAT"/>
    <property type="match status" value="1"/>
</dbReference>
<evidence type="ECO:0000313" key="10">
    <source>
        <dbReference type="Proteomes" id="UP000717696"/>
    </source>
</evidence>
<feature type="domain" description="Protein kinase" evidence="7">
    <location>
        <begin position="160"/>
        <end position="408"/>
    </location>
</feature>
<keyword evidence="6" id="KW-0040">ANK repeat</keyword>
<dbReference type="SUPFAM" id="SSF56112">
    <property type="entry name" value="Protein kinase-like (PK-like)"/>
    <property type="match status" value="1"/>
</dbReference>
<evidence type="ECO:0000256" key="3">
    <source>
        <dbReference type="ARBA" id="ARBA00022741"/>
    </source>
</evidence>
<organism evidence="9 10">
    <name type="scientific">Dactylonectria estremocensis</name>
    <dbReference type="NCBI Taxonomy" id="1079267"/>
    <lineage>
        <taxon>Eukaryota</taxon>
        <taxon>Fungi</taxon>
        <taxon>Dikarya</taxon>
        <taxon>Ascomycota</taxon>
        <taxon>Pezizomycotina</taxon>
        <taxon>Sordariomycetes</taxon>
        <taxon>Hypocreomycetidae</taxon>
        <taxon>Hypocreales</taxon>
        <taxon>Nectriaceae</taxon>
        <taxon>Dactylonectria</taxon>
    </lineage>
</organism>
<name>A0A9P9DQB2_9HYPO</name>
<dbReference type="PROSITE" id="PS50011">
    <property type="entry name" value="PROTEIN_KINASE_DOM"/>
    <property type="match status" value="1"/>
</dbReference>
<keyword evidence="5" id="KW-0067">ATP-binding</keyword>
<comment type="caution">
    <text evidence="9">The sequence shown here is derived from an EMBL/GenBank/DDBJ whole genome shotgun (WGS) entry which is preliminary data.</text>
</comment>
<dbReference type="EMBL" id="JAGMUU010000025">
    <property type="protein sequence ID" value="KAH7123351.1"/>
    <property type="molecule type" value="Genomic_DNA"/>
</dbReference>
<dbReference type="Pfam" id="PF00069">
    <property type="entry name" value="Pkinase"/>
    <property type="match status" value="1"/>
</dbReference>
<evidence type="ECO:0000256" key="4">
    <source>
        <dbReference type="ARBA" id="ARBA00022777"/>
    </source>
</evidence>
<keyword evidence="2" id="KW-0808">Transferase</keyword>
<dbReference type="SUPFAM" id="SSF48403">
    <property type="entry name" value="Ankyrin repeat"/>
    <property type="match status" value="1"/>
</dbReference>
<dbReference type="InterPro" id="IPR011009">
    <property type="entry name" value="Kinase-like_dom_sf"/>
</dbReference>
<dbReference type="InterPro" id="IPR002110">
    <property type="entry name" value="Ankyrin_rpt"/>
</dbReference>
<dbReference type="Gene3D" id="1.10.510.10">
    <property type="entry name" value="Transferase(Phosphotransferase) domain 1"/>
    <property type="match status" value="1"/>
</dbReference>
<dbReference type="InterPro" id="IPR000961">
    <property type="entry name" value="AGC-kinase_C"/>
</dbReference>
<dbReference type="SMART" id="SM00248">
    <property type="entry name" value="ANK"/>
    <property type="match status" value="5"/>
</dbReference>
<accession>A0A9P9DQB2</accession>
<dbReference type="PROSITE" id="PS50297">
    <property type="entry name" value="ANK_REP_REGION"/>
    <property type="match status" value="1"/>
</dbReference>
<evidence type="ECO:0000259" key="8">
    <source>
        <dbReference type="PROSITE" id="PS51285"/>
    </source>
</evidence>
<dbReference type="CDD" id="cd11651">
    <property type="entry name" value="YPK1_N_like"/>
    <property type="match status" value="1"/>
</dbReference>
<protein>
    <submittedName>
        <fullName evidence="9">Protein kinase</fullName>
    </submittedName>
</protein>
<dbReference type="Proteomes" id="UP000717696">
    <property type="component" value="Unassembled WGS sequence"/>
</dbReference>
<sequence>MQSPPGVLTVTLHEGAGFSAPQHYKERLNSDEHRHSAPGRRPAFCGRCNYPYALVEYEKSQASLDCYCGTTDNPVWKGHYGVCKFDVSRSGTLAIRLYLRDPNESPRNEDILLGAARVNPFDRLEKSEDQWLTMEDSTGKIRISLDCVNTVTKTLEMADFEHLGFIGKGSSGYVARVKKKDTERTYAEKKIRATELTRSGLARAQPSFINHPFIAPLIFAFETQKDLHLLSPFISGGHLFHYLQMERCINVERARLHAAEILCALEYLHDVHGAFAWLKPKQVLLDSLGHIVICSFGLFTSQMRNGDRSVHGKLEYPAPETLLGQDESRMVDWWTLGVFLHEMLTGLPPFYDLDPSEKHRKILHQTVHLPESLSLVAKDIIYKLLDRRPEHRLGANGGASEIKVHPFFDDVDWHRILERKYEPAFRPDYVASSFAEDAVINTLAQWSGFSYNRPAVQEPDNSSGADKTLISQTLDEVNSESDDWELVWGDASLQEFHFYNHVTGENKAVPPRATYPYAPKDTAIPETPNSDVPSRRQKQDALEAALQAGHDHAVSQLLEYGMDLNVLLFSANRLSPLQWATEHEKVGLVRLFLDKGANASFPTGAVRHKHEGGPSLIKAVEKGHQEITKILVMKTDRVASTRALGLAVDRRDIAIVRLLLANGVRCDFEEADRPLPQHPLDNGCYFYNLSEPEEFMPPLARAVKQGNVDLAQLLLSHGADVNTGYHDLSWGLAEMYQEEEGIMFSCGRAVELAMQLRQPEMVELLLASGARIDLPQPAWLVPGHKCAVVPRSVYQRVTAGLRMAVAARGQDKAAAS</sequence>
<evidence type="ECO:0000259" key="7">
    <source>
        <dbReference type="PROSITE" id="PS50011"/>
    </source>
</evidence>
<keyword evidence="10" id="KW-1185">Reference proteome</keyword>
<dbReference type="Gene3D" id="2.60.40.150">
    <property type="entry name" value="C2 domain"/>
    <property type="match status" value="1"/>
</dbReference>
<evidence type="ECO:0000256" key="2">
    <source>
        <dbReference type="ARBA" id="ARBA00022679"/>
    </source>
</evidence>